<reference evidence="2 3" key="1">
    <citation type="journal article" date="2016" name="Proc. Natl. Acad. Sci. U.S.A.">
        <title>Comparative genomics of biotechnologically important yeasts.</title>
        <authorList>
            <person name="Riley R."/>
            <person name="Haridas S."/>
            <person name="Wolfe K.H."/>
            <person name="Lopes M.R."/>
            <person name="Hittinger C.T."/>
            <person name="Goeker M."/>
            <person name="Salamov A.A."/>
            <person name="Wisecaver J.H."/>
            <person name="Long T.M."/>
            <person name="Calvey C.H."/>
            <person name="Aerts A.L."/>
            <person name="Barry K.W."/>
            <person name="Choi C."/>
            <person name="Clum A."/>
            <person name="Coughlan A.Y."/>
            <person name="Deshpande S."/>
            <person name="Douglass A.P."/>
            <person name="Hanson S.J."/>
            <person name="Klenk H.-P."/>
            <person name="LaButti K.M."/>
            <person name="Lapidus A."/>
            <person name="Lindquist E.A."/>
            <person name="Lipzen A.M."/>
            <person name="Meier-Kolthoff J.P."/>
            <person name="Ohm R.A."/>
            <person name="Otillar R.P."/>
            <person name="Pangilinan J.L."/>
            <person name="Peng Y."/>
            <person name="Rokas A."/>
            <person name="Rosa C.A."/>
            <person name="Scheuner C."/>
            <person name="Sibirny A.A."/>
            <person name="Slot J.C."/>
            <person name="Stielow J.B."/>
            <person name="Sun H."/>
            <person name="Kurtzman C.P."/>
            <person name="Blackwell M."/>
            <person name="Grigoriev I.V."/>
            <person name="Jeffries T.W."/>
        </authorList>
    </citation>
    <scope>NUCLEOTIDE SEQUENCE [LARGE SCALE GENOMIC DNA]</scope>
    <source>
        <strain evidence="2 3">DSM 6958</strain>
    </source>
</reference>
<accession>A0A1E3PFH3</accession>
<dbReference type="AlphaFoldDB" id="A0A1E3PFH3"/>
<sequence length="271" mass="30118">MEPGLREVLEALEDEAYVGEEIDDEEDIFSQIISSGRKEASAAEEFDWDNFDPKEYGSDFSDNTVTGADDLGLGRDAFSTNYSHSLNEGFDDADIQFKNLGEEVSYGEEPFTGDATAPEYVDWEAEFKQFKIDQASSKNAAGYDSDSEAGDGLGALTTISRVGRKGKGKTKKSGGTELTGFSMSSSAIFRNEGLTLLDDKFDKLEEVYMNDDVEEEYVPEFDITKERSDFESIMDDFLDNYDVVGKKMWKKTSKGATTGIEQLNDIRAAMR</sequence>
<dbReference type="EMBL" id="KV454413">
    <property type="protein sequence ID" value="ODQ64118.1"/>
    <property type="molecule type" value="Genomic_DNA"/>
</dbReference>
<dbReference type="GO" id="GO:0030688">
    <property type="term" value="C:preribosome, small subunit precursor"/>
    <property type="evidence" value="ECO:0007669"/>
    <property type="project" value="TreeGrafter"/>
</dbReference>
<proteinExistence type="inferred from homology"/>
<dbReference type="GO" id="GO:0005634">
    <property type="term" value="C:nucleus"/>
    <property type="evidence" value="ECO:0007669"/>
    <property type="project" value="TreeGrafter"/>
</dbReference>
<dbReference type="STRING" id="857566.A0A1E3PFH3"/>
<evidence type="ECO:0000256" key="1">
    <source>
        <dbReference type="ARBA" id="ARBA00009078"/>
    </source>
</evidence>
<evidence type="ECO:0000313" key="2">
    <source>
        <dbReference type="EMBL" id="ODQ64118.1"/>
    </source>
</evidence>
<dbReference type="PANTHER" id="PTHR21531:SF0">
    <property type="entry name" value="PROTEIN LTV1 HOMOLOG"/>
    <property type="match status" value="1"/>
</dbReference>
<dbReference type="GO" id="GO:0000056">
    <property type="term" value="P:ribosomal small subunit export from nucleus"/>
    <property type="evidence" value="ECO:0007669"/>
    <property type="project" value="TreeGrafter"/>
</dbReference>
<dbReference type="OrthoDB" id="5852896at2759"/>
<dbReference type="GO" id="GO:0005829">
    <property type="term" value="C:cytosol"/>
    <property type="evidence" value="ECO:0007669"/>
    <property type="project" value="TreeGrafter"/>
</dbReference>
<dbReference type="InterPro" id="IPR007307">
    <property type="entry name" value="Ltv1"/>
</dbReference>
<dbReference type="Pfam" id="PF04180">
    <property type="entry name" value="LTV"/>
    <property type="match status" value="1"/>
</dbReference>
<evidence type="ECO:0000313" key="3">
    <source>
        <dbReference type="Proteomes" id="UP000095009"/>
    </source>
</evidence>
<dbReference type="PANTHER" id="PTHR21531">
    <property type="entry name" value="LOW-TEMPERATURE VIABILITY PROTEIN LTV1-RELATED"/>
    <property type="match status" value="1"/>
</dbReference>
<gene>
    <name evidence="2" type="ORF">NADFUDRAFT_47838</name>
</gene>
<dbReference type="Proteomes" id="UP000095009">
    <property type="component" value="Unassembled WGS sequence"/>
</dbReference>
<comment type="similarity">
    <text evidence="1">Belongs to the LTV1 family.</text>
</comment>
<organism evidence="2 3">
    <name type="scientific">Nadsonia fulvescens var. elongata DSM 6958</name>
    <dbReference type="NCBI Taxonomy" id="857566"/>
    <lineage>
        <taxon>Eukaryota</taxon>
        <taxon>Fungi</taxon>
        <taxon>Dikarya</taxon>
        <taxon>Ascomycota</taxon>
        <taxon>Saccharomycotina</taxon>
        <taxon>Dipodascomycetes</taxon>
        <taxon>Dipodascales</taxon>
        <taxon>Dipodascales incertae sedis</taxon>
        <taxon>Nadsonia</taxon>
    </lineage>
</organism>
<dbReference type="GO" id="GO:0042274">
    <property type="term" value="P:ribosomal small subunit biogenesis"/>
    <property type="evidence" value="ECO:0007669"/>
    <property type="project" value="InterPro"/>
</dbReference>
<name>A0A1E3PFH3_9ASCO</name>
<keyword evidence="3" id="KW-1185">Reference proteome</keyword>
<protein>
    <submittedName>
        <fullName evidence="2">Uncharacterized protein</fullName>
    </submittedName>
</protein>